<name>A0ABT9Z340_9BACI</name>
<keyword evidence="7 10" id="KW-0548">Nucleotidyltransferase</keyword>
<keyword evidence="6 10" id="KW-0808">Transferase</keyword>
<keyword evidence="9 10" id="KW-0119">Carbohydrate metabolism</keyword>
<gene>
    <name evidence="10" type="primary">galT</name>
    <name evidence="13" type="ORF">J2S02_003023</name>
</gene>
<evidence type="ECO:0000259" key="11">
    <source>
        <dbReference type="Pfam" id="PF01087"/>
    </source>
</evidence>
<sequence length="510" mass="58847">MSILIDYEIERLLQFALKKQLISKWDLDLARNKILDVFQLTDIKQVTVPNEELASPVPILERMLDWAFENGQLPENTVTYRDLLDTKIMGCLVPSQSEVIRHFEENVRKYGPKEATASFYQFSQDVHYIRTDRIAKNEKWLAPTEYGDLQMTINLSKPEKDPVAIAAARNLQKSDYPTCLLCKENVGYAGRLNHPARQNHRIIPVTLEDEQWFLQFSPYVYYNEHAIVLSGEHKPMKISKQTFTKLLQFVEQYPHYFLGSNADLPIVGGSILSHDHFQGGYHTFPMEVAEMEYSFTLDKYPTVQLGTVKWPMSVLRLQGLNQQDLIDAADDILREWKKYSDESVEIIAFTGGTPHNTITPIARRRGELFELDLVLRNNRTSDKHPFGIFHPHEEVHHIKKENIGLIEVMGLAVLPGRLLEELKAIAEILDSNEDLSVILENSELTKHYDWVVKLKDRLTPERKQSSYQLLLEDVGNIFATILGHAGVFKRDEAGKQAFQRFIKEMQNNIK</sequence>
<dbReference type="RefSeq" id="WP_174879512.1">
    <property type="nucleotide sequence ID" value="NZ_CADEPK010000029.1"/>
</dbReference>
<feature type="domain" description="Galactose-1-phosphate uridyl transferase C-terminal" evidence="12">
    <location>
        <begin position="251"/>
        <end position="426"/>
    </location>
</feature>
<proteinExistence type="inferred from homology"/>
<comment type="caution">
    <text evidence="13">The sequence shown here is derived from an EMBL/GenBank/DDBJ whole genome shotgun (WGS) entry which is preliminary data.</text>
</comment>
<reference evidence="13 14" key="1">
    <citation type="submission" date="2023-07" db="EMBL/GenBank/DDBJ databases">
        <title>Genomic Encyclopedia of Type Strains, Phase IV (KMG-IV): sequencing the most valuable type-strain genomes for metagenomic binning, comparative biology and taxonomic classification.</title>
        <authorList>
            <person name="Goeker M."/>
        </authorList>
    </citation>
    <scope>NUCLEOTIDE SEQUENCE [LARGE SCALE GENOMIC DNA]</scope>
    <source>
        <strain evidence="13 14">DSM 17723</strain>
    </source>
</reference>
<dbReference type="PROSITE" id="PS01163">
    <property type="entry name" value="GAL_P_UDP_TRANSF_II"/>
    <property type="match status" value="1"/>
</dbReference>
<dbReference type="InterPro" id="IPR005849">
    <property type="entry name" value="GalP_Utransf_N"/>
</dbReference>
<evidence type="ECO:0000256" key="1">
    <source>
        <dbReference type="ARBA" id="ARBA00001107"/>
    </source>
</evidence>
<keyword evidence="8 10" id="KW-0299">Galactose metabolism</keyword>
<keyword evidence="5 10" id="KW-0963">Cytoplasm</keyword>
<evidence type="ECO:0000256" key="10">
    <source>
        <dbReference type="HAMAP-Rule" id="MF_00571"/>
    </source>
</evidence>
<dbReference type="InterPro" id="IPR023425">
    <property type="entry name" value="GalP_uridyl_Trfase_II_CS"/>
</dbReference>
<comment type="subcellular location">
    <subcellularLocation>
        <location evidence="2 10">Cytoplasm</location>
    </subcellularLocation>
</comment>
<dbReference type="EC" id="2.7.7.12" evidence="10"/>
<dbReference type="InterPro" id="IPR005850">
    <property type="entry name" value="GalP_Utransf_C"/>
</dbReference>
<comment type="catalytic activity">
    <reaction evidence="1 10">
        <text>alpha-D-galactose 1-phosphate + UDP-alpha-D-glucose = alpha-D-glucose 1-phosphate + UDP-alpha-D-galactose</text>
        <dbReference type="Rhea" id="RHEA:13989"/>
        <dbReference type="ChEBI" id="CHEBI:58336"/>
        <dbReference type="ChEBI" id="CHEBI:58601"/>
        <dbReference type="ChEBI" id="CHEBI:58885"/>
        <dbReference type="ChEBI" id="CHEBI:66914"/>
        <dbReference type="EC" id="2.7.7.12"/>
    </reaction>
</comment>
<keyword evidence="14" id="KW-1185">Reference proteome</keyword>
<comment type="similarity">
    <text evidence="4 10">Belongs to the galactose-1-phosphate uridylyltransferase type 2 family.</text>
</comment>
<dbReference type="Proteomes" id="UP001232245">
    <property type="component" value="Unassembled WGS sequence"/>
</dbReference>
<dbReference type="InterPro" id="IPR000766">
    <property type="entry name" value="GalP_uridyl_Trfase_II"/>
</dbReference>
<dbReference type="PIRSF" id="PIRSF006005">
    <property type="entry name" value="GalT_BS"/>
    <property type="match status" value="1"/>
</dbReference>
<evidence type="ECO:0000256" key="9">
    <source>
        <dbReference type="ARBA" id="ARBA00023277"/>
    </source>
</evidence>
<feature type="domain" description="Galactose-1-phosphate uridyl transferase N-terminal" evidence="11">
    <location>
        <begin position="46"/>
        <end position="235"/>
    </location>
</feature>
<dbReference type="NCBIfam" id="NF003629">
    <property type="entry name" value="PRK05270.1-2"/>
    <property type="match status" value="1"/>
</dbReference>
<organism evidence="13 14">
    <name type="scientific">Metabacillus niabensis</name>
    <dbReference type="NCBI Taxonomy" id="324854"/>
    <lineage>
        <taxon>Bacteria</taxon>
        <taxon>Bacillati</taxon>
        <taxon>Bacillota</taxon>
        <taxon>Bacilli</taxon>
        <taxon>Bacillales</taxon>
        <taxon>Bacillaceae</taxon>
        <taxon>Metabacillus</taxon>
    </lineage>
</organism>
<evidence type="ECO:0000256" key="3">
    <source>
        <dbReference type="ARBA" id="ARBA00004947"/>
    </source>
</evidence>
<evidence type="ECO:0000256" key="8">
    <source>
        <dbReference type="ARBA" id="ARBA00023144"/>
    </source>
</evidence>
<dbReference type="Pfam" id="PF01087">
    <property type="entry name" value="GalP_UDP_transf"/>
    <property type="match status" value="1"/>
</dbReference>
<evidence type="ECO:0000256" key="7">
    <source>
        <dbReference type="ARBA" id="ARBA00022695"/>
    </source>
</evidence>
<evidence type="ECO:0000256" key="2">
    <source>
        <dbReference type="ARBA" id="ARBA00004496"/>
    </source>
</evidence>
<dbReference type="PANTHER" id="PTHR39191:SF1">
    <property type="entry name" value="DUF4922 DOMAIN-CONTAINING PROTEIN"/>
    <property type="match status" value="1"/>
</dbReference>
<comment type="pathway">
    <text evidence="3 10">Carbohydrate metabolism; galactose metabolism.</text>
</comment>
<dbReference type="Pfam" id="PF02744">
    <property type="entry name" value="GalP_UDP_tr_C"/>
    <property type="match status" value="1"/>
</dbReference>
<evidence type="ECO:0000256" key="5">
    <source>
        <dbReference type="ARBA" id="ARBA00022490"/>
    </source>
</evidence>
<dbReference type="GO" id="GO:0008108">
    <property type="term" value="F:UDP-glucose:hexose-1-phosphate uridylyltransferase activity"/>
    <property type="evidence" value="ECO:0007669"/>
    <property type="project" value="UniProtKB-EC"/>
</dbReference>
<accession>A0ABT9Z340</accession>
<evidence type="ECO:0000256" key="6">
    <source>
        <dbReference type="ARBA" id="ARBA00022679"/>
    </source>
</evidence>
<dbReference type="EMBL" id="JAUSTZ010000006">
    <property type="protein sequence ID" value="MDQ0226678.1"/>
    <property type="molecule type" value="Genomic_DNA"/>
</dbReference>
<dbReference type="PANTHER" id="PTHR39191">
    <property type="entry name" value="GALACTOSE-1-PHOSPHATE URIDYLYLTRANSFERASE"/>
    <property type="match status" value="1"/>
</dbReference>
<protein>
    <recommendedName>
        <fullName evidence="10">Galactose-1-phosphate uridylyltransferase</fullName>
        <shortName evidence="10">Gal-1-P uridylyltransferase</shortName>
        <ecNumber evidence="10">2.7.7.12</ecNumber>
    </recommendedName>
    <alternativeName>
        <fullName evidence="10">UDP-glucose--hexose-1-phosphate uridylyltransferase</fullName>
    </alternativeName>
</protein>
<evidence type="ECO:0000256" key="4">
    <source>
        <dbReference type="ARBA" id="ARBA00008706"/>
    </source>
</evidence>
<dbReference type="HAMAP" id="MF_00571">
    <property type="entry name" value="GalP_UDP_trans"/>
    <property type="match status" value="1"/>
</dbReference>
<evidence type="ECO:0000259" key="12">
    <source>
        <dbReference type="Pfam" id="PF02744"/>
    </source>
</evidence>
<evidence type="ECO:0000313" key="13">
    <source>
        <dbReference type="EMBL" id="MDQ0226678.1"/>
    </source>
</evidence>
<dbReference type="NCBIfam" id="TIGR01239">
    <property type="entry name" value="galT_2"/>
    <property type="match status" value="1"/>
</dbReference>
<evidence type="ECO:0000313" key="14">
    <source>
        <dbReference type="Proteomes" id="UP001232245"/>
    </source>
</evidence>